<accession>A0A448XQK2</accession>
<sequence length="110" mass="11932">MTLGLASNHWPELETDLRSCLGEIFVRSIPCSQLETSGSPKAGTRDADSDEACIAKLANQLVGVTRLLVLPSTTEARLWQAELFLAAADRAFVQRIVLASSTLVLLPHTR</sequence>
<organism evidence="1 2">
    <name type="scientific">Protopolystoma xenopodis</name>
    <dbReference type="NCBI Taxonomy" id="117903"/>
    <lineage>
        <taxon>Eukaryota</taxon>
        <taxon>Metazoa</taxon>
        <taxon>Spiralia</taxon>
        <taxon>Lophotrochozoa</taxon>
        <taxon>Platyhelminthes</taxon>
        <taxon>Monogenea</taxon>
        <taxon>Polyopisthocotylea</taxon>
        <taxon>Polystomatidea</taxon>
        <taxon>Polystomatidae</taxon>
        <taxon>Protopolystoma</taxon>
    </lineage>
</organism>
<dbReference type="Proteomes" id="UP000784294">
    <property type="component" value="Unassembled WGS sequence"/>
</dbReference>
<keyword evidence="2" id="KW-1185">Reference proteome</keyword>
<gene>
    <name evidence="1" type="ORF">PXEA_LOCUS35919</name>
</gene>
<comment type="caution">
    <text evidence="1">The sequence shown here is derived from an EMBL/GenBank/DDBJ whole genome shotgun (WGS) entry which is preliminary data.</text>
</comment>
<dbReference type="AlphaFoldDB" id="A0A448XQK2"/>
<dbReference type="EMBL" id="CAAALY010274625">
    <property type="protein sequence ID" value="VEL42479.1"/>
    <property type="molecule type" value="Genomic_DNA"/>
</dbReference>
<proteinExistence type="predicted"/>
<evidence type="ECO:0000313" key="1">
    <source>
        <dbReference type="EMBL" id="VEL42479.1"/>
    </source>
</evidence>
<evidence type="ECO:0000313" key="2">
    <source>
        <dbReference type="Proteomes" id="UP000784294"/>
    </source>
</evidence>
<reference evidence="1" key="1">
    <citation type="submission" date="2018-11" db="EMBL/GenBank/DDBJ databases">
        <authorList>
            <consortium name="Pathogen Informatics"/>
        </authorList>
    </citation>
    <scope>NUCLEOTIDE SEQUENCE</scope>
</reference>
<protein>
    <submittedName>
        <fullName evidence="1">Uncharacterized protein</fullName>
    </submittedName>
</protein>
<name>A0A448XQK2_9PLAT</name>